<keyword evidence="8" id="KW-1185">Reference proteome</keyword>
<organism evidence="7 8">
    <name type="scientific">Kitasatospora purpeofusca</name>
    <dbReference type="NCBI Taxonomy" id="67352"/>
    <lineage>
        <taxon>Bacteria</taxon>
        <taxon>Bacillati</taxon>
        <taxon>Actinomycetota</taxon>
        <taxon>Actinomycetes</taxon>
        <taxon>Kitasatosporales</taxon>
        <taxon>Streptomycetaceae</taxon>
        <taxon>Kitasatospora</taxon>
    </lineage>
</organism>
<dbReference type="PROSITE" id="PS50850">
    <property type="entry name" value="MFS"/>
    <property type="match status" value="1"/>
</dbReference>
<dbReference type="EMBL" id="CP108110">
    <property type="protein sequence ID" value="WUQ81992.1"/>
    <property type="molecule type" value="Genomic_DNA"/>
</dbReference>
<feature type="transmembrane region" description="Helical" evidence="5">
    <location>
        <begin position="226"/>
        <end position="248"/>
    </location>
</feature>
<dbReference type="Proteomes" id="UP001432222">
    <property type="component" value="Chromosome"/>
</dbReference>
<evidence type="ECO:0000313" key="8">
    <source>
        <dbReference type="Proteomes" id="UP001432222"/>
    </source>
</evidence>
<evidence type="ECO:0000259" key="6">
    <source>
        <dbReference type="PROSITE" id="PS50850"/>
    </source>
</evidence>
<dbReference type="CDD" id="cd17324">
    <property type="entry name" value="MFS_NepI_like"/>
    <property type="match status" value="1"/>
</dbReference>
<gene>
    <name evidence="7" type="ORF">OHA16_02765</name>
</gene>
<feature type="transmembrane region" description="Helical" evidence="5">
    <location>
        <begin position="166"/>
        <end position="187"/>
    </location>
</feature>
<feature type="transmembrane region" description="Helical" evidence="5">
    <location>
        <begin position="20"/>
        <end position="40"/>
    </location>
</feature>
<dbReference type="InterPro" id="IPR011701">
    <property type="entry name" value="MFS"/>
</dbReference>
<evidence type="ECO:0000256" key="2">
    <source>
        <dbReference type="ARBA" id="ARBA00022692"/>
    </source>
</evidence>
<evidence type="ECO:0000256" key="5">
    <source>
        <dbReference type="SAM" id="Phobius"/>
    </source>
</evidence>
<reference evidence="7" key="1">
    <citation type="submission" date="2022-10" db="EMBL/GenBank/DDBJ databases">
        <title>The complete genomes of actinobacterial strains from the NBC collection.</title>
        <authorList>
            <person name="Joergensen T.S."/>
            <person name="Alvarez Arevalo M."/>
            <person name="Sterndorff E.B."/>
            <person name="Faurdal D."/>
            <person name="Vuksanovic O."/>
            <person name="Mourched A.-S."/>
            <person name="Charusanti P."/>
            <person name="Shaw S."/>
            <person name="Blin K."/>
            <person name="Weber T."/>
        </authorList>
    </citation>
    <scope>NUCLEOTIDE SEQUENCE</scope>
    <source>
        <strain evidence="7">NBC_00222</strain>
    </source>
</reference>
<feature type="domain" description="Major facilitator superfamily (MFS) profile" evidence="6">
    <location>
        <begin position="18"/>
        <end position="399"/>
    </location>
</feature>
<protein>
    <submittedName>
        <fullName evidence="7">MFS transporter</fullName>
    </submittedName>
</protein>
<evidence type="ECO:0000313" key="7">
    <source>
        <dbReference type="EMBL" id="WUQ81992.1"/>
    </source>
</evidence>
<keyword evidence="4 5" id="KW-0472">Membrane</keyword>
<dbReference type="Pfam" id="PF07690">
    <property type="entry name" value="MFS_1"/>
    <property type="match status" value="1"/>
</dbReference>
<accession>A0ABZ1TWE1</accession>
<sequence length="419" mass="42446">MIENDREARGPGLPPRRATALLAATSALTAANIYLGQPLLGSAAAALHVPPATLGAVPTATQIGYATGIALIVPLGDSRDRRRLILGLCAASACALAASALAPTAGLLVVAAFALGLLSPVPQLVAPLAVALAGGRHPGRTVGTVQVGLLVGVLASRTYSGALAEWAGWRAVFGCSCVLTLLLTLVLRRALPAAPPASPAARSTPYRELLASVPRLFATHPAVRRITVSGGLVGVSFGAFWTALTFVLEQRYHYGSTVVGLFGLVAVAGALASTAAGRLADRFGRRRAVLASIAVTAAAWALLLPGGSGILWLTVGVVVLDVGTWGNQVVCQGVLFTLDPALHSRLNTCWFTLRLLGIALGSLVGSFAWAHGGWPTVAAVGAVASLAALLVAGLPERTGLAAGRSGAAPVTGRQVAGRR</sequence>
<dbReference type="PANTHER" id="PTHR42910">
    <property type="entry name" value="TRANSPORTER SCO4007-RELATED"/>
    <property type="match status" value="1"/>
</dbReference>
<dbReference type="RefSeq" id="WP_328953065.1">
    <property type="nucleotide sequence ID" value="NZ_CP108110.1"/>
</dbReference>
<dbReference type="PROSITE" id="PS00216">
    <property type="entry name" value="SUGAR_TRANSPORT_1"/>
    <property type="match status" value="1"/>
</dbReference>
<feature type="transmembrane region" description="Helical" evidence="5">
    <location>
        <begin position="288"/>
        <end position="304"/>
    </location>
</feature>
<evidence type="ECO:0000256" key="3">
    <source>
        <dbReference type="ARBA" id="ARBA00022989"/>
    </source>
</evidence>
<comment type="subcellular location">
    <subcellularLocation>
        <location evidence="1">Cell membrane</location>
        <topology evidence="1">Multi-pass membrane protein</topology>
    </subcellularLocation>
</comment>
<keyword evidence="2 5" id="KW-0812">Transmembrane</keyword>
<dbReference type="SUPFAM" id="SSF103473">
    <property type="entry name" value="MFS general substrate transporter"/>
    <property type="match status" value="1"/>
</dbReference>
<dbReference type="PANTHER" id="PTHR42910:SF1">
    <property type="entry name" value="MAJOR FACILITATOR SUPERFAMILY (MFS) PROFILE DOMAIN-CONTAINING PROTEIN"/>
    <property type="match status" value="1"/>
</dbReference>
<keyword evidence="3 5" id="KW-1133">Transmembrane helix</keyword>
<evidence type="ECO:0000256" key="4">
    <source>
        <dbReference type="ARBA" id="ARBA00023136"/>
    </source>
</evidence>
<dbReference type="Gene3D" id="1.20.1250.20">
    <property type="entry name" value="MFS general substrate transporter like domains"/>
    <property type="match status" value="1"/>
</dbReference>
<dbReference type="InterPro" id="IPR036259">
    <property type="entry name" value="MFS_trans_sf"/>
</dbReference>
<feature type="transmembrane region" description="Helical" evidence="5">
    <location>
        <begin position="376"/>
        <end position="394"/>
    </location>
</feature>
<dbReference type="InterPro" id="IPR005829">
    <property type="entry name" value="Sugar_transporter_CS"/>
</dbReference>
<proteinExistence type="predicted"/>
<feature type="transmembrane region" description="Helical" evidence="5">
    <location>
        <begin position="254"/>
        <end position="276"/>
    </location>
</feature>
<feature type="transmembrane region" description="Helical" evidence="5">
    <location>
        <begin position="52"/>
        <end position="72"/>
    </location>
</feature>
<dbReference type="InterPro" id="IPR020846">
    <property type="entry name" value="MFS_dom"/>
</dbReference>
<name>A0ABZ1TWE1_9ACTN</name>
<evidence type="ECO:0000256" key="1">
    <source>
        <dbReference type="ARBA" id="ARBA00004651"/>
    </source>
</evidence>